<reference evidence="1 2" key="1">
    <citation type="submission" date="2015-03" db="EMBL/GenBank/DDBJ databases">
        <authorList>
            <person name="Xie B.-B."/>
            <person name="Rong J.-C."/>
            <person name="Qin Q.-L."/>
            <person name="Zhang Y.-Z."/>
        </authorList>
    </citation>
    <scope>NUCLEOTIDE SEQUENCE [LARGE SCALE GENOMIC DNA]</scope>
    <source>
        <strain evidence="1 2">KMM 661</strain>
    </source>
</reference>
<protein>
    <submittedName>
        <fullName evidence="1">Uncharacterized protein</fullName>
    </submittedName>
</protein>
<name>A0AAC9UKL5_9GAMM</name>
<keyword evidence="2" id="KW-1185">Reference proteome</keyword>
<evidence type="ECO:0000313" key="1">
    <source>
        <dbReference type="EMBL" id="ASM55257.1"/>
    </source>
</evidence>
<organism evidence="1 2">
    <name type="scientific">Pseudoalteromonas nigrifaciens</name>
    <dbReference type="NCBI Taxonomy" id="28109"/>
    <lineage>
        <taxon>Bacteria</taxon>
        <taxon>Pseudomonadati</taxon>
        <taxon>Pseudomonadota</taxon>
        <taxon>Gammaproteobacteria</taxon>
        <taxon>Alteromonadales</taxon>
        <taxon>Pseudoalteromonadaceae</taxon>
        <taxon>Pseudoalteromonas</taxon>
    </lineage>
</organism>
<accession>A0AAC9UKL5</accession>
<evidence type="ECO:0000313" key="2">
    <source>
        <dbReference type="Proteomes" id="UP000198329"/>
    </source>
</evidence>
<proteinExistence type="predicted"/>
<dbReference type="Proteomes" id="UP000198329">
    <property type="component" value="Chromosome I"/>
</dbReference>
<dbReference type="AlphaFoldDB" id="A0AAC9UKL5"/>
<sequence length="40" mass="4491">MFNIALGFRLELASNSCNISALTPQLKPTRLIISVLNHFF</sequence>
<dbReference type="EMBL" id="CP011036">
    <property type="protein sequence ID" value="ASM55257.1"/>
    <property type="molecule type" value="Genomic_DNA"/>
</dbReference>
<dbReference type="KEGG" id="png:PNIG_a3354"/>
<gene>
    <name evidence="1" type="ORF">PNIG_a3354</name>
</gene>